<feature type="compositionally biased region" description="Basic residues" evidence="2">
    <location>
        <begin position="1147"/>
        <end position="1156"/>
    </location>
</feature>
<dbReference type="InterPro" id="IPR018490">
    <property type="entry name" value="cNMP-bd_dom_sf"/>
</dbReference>
<dbReference type="InterPro" id="IPR014710">
    <property type="entry name" value="RmlC-like_jellyroll"/>
</dbReference>
<evidence type="ECO:0000256" key="1">
    <source>
        <dbReference type="SAM" id="Coils"/>
    </source>
</evidence>
<feature type="compositionally biased region" description="Low complexity" evidence="2">
    <location>
        <begin position="1092"/>
        <end position="1105"/>
    </location>
</feature>
<feature type="compositionally biased region" description="Polar residues" evidence="2">
    <location>
        <begin position="1285"/>
        <end position="1309"/>
    </location>
</feature>
<dbReference type="InterPro" id="IPR000595">
    <property type="entry name" value="cNMP-bd_dom"/>
</dbReference>
<evidence type="ECO:0000256" key="2">
    <source>
        <dbReference type="SAM" id="MobiDB-lite"/>
    </source>
</evidence>
<evidence type="ECO:0000259" key="3">
    <source>
        <dbReference type="PROSITE" id="PS50042"/>
    </source>
</evidence>
<feature type="compositionally biased region" description="Low complexity" evidence="2">
    <location>
        <begin position="1045"/>
        <end position="1057"/>
    </location>
</feature>
<dbReference type="CDD" id="cd00038">
    <property type="entry name" value="CAP_ED"/>
    <property type="match status" value="1"/>
</dbReference>
<dbReference type="OrthoDB" id="417078at2759"/>
<feature type="domain" description="Cyclic nucleotide-binding" evidence="3">
    <location>
        <begin position="1523"/>
        <end position="1655"/>
    </location>
</feature>
<feature type="domain" description="Cyclic nucleotide-binding" evidence="3">
    <location>
        <begin position="1656"/>
        <end position="1737"/>
    </location>
</feature>
<dbReference type="PROSITE" id="PS50042">
    <property type="entry name" value="CNMP_BINDING_3"/>
    <property type="match status" value="2"/>
</dbReference>
<feature type="region of interest" description="Disordered" evidence="2">
    <location>
        <begin position="1185"/>
        <end position="1226"/>
    </location>
</feature>
<proteinExistence type="predicted"/>
<dbReference type="SUPFAM" id="SSF51206">
    <property type="entry name" value="cAMP-binding domain-like"/>
    <property type="match status" value="2"/>
</dbReference>
<dbReference type="GeneID" id="34619167"/>
<dbReference type="Proteomes" id="UP000515125">
    <property type="component" value="Unplaced"/>
</dbReference>
<organism evidence="4 5">
    <name type="scientific">Cyclospora cayetanensis</name>
    <dbReference type="NCBI Taxonomy" id="88456"/>
    <lineage>
        <taxon>Eukaryota</taxon>
        <taxon>Sar</taxon>
        <taxon>Alveolata</taxon>
        <taxon>Apicomplexa</taxon>
        <taxon>Conoidasida</taxon>
        <taxon>Coccidia</taxon>
        <taxon>Eucoccidiorida</taxon>
        <taxon>Eimeriorina</taxon>
        <taxon>Eimeriidae</taxon>
        <taxon>Cyclospora</taxon>
    </lineage>
</organism>
<feature type="compositionally biased region" description="Low complexity" evidence="2">
    <location>
        <begin position="1335"/>
        <end position="1347"/>
    </location>
</feature>
<feature type="region of interest" description="Disordered" evidence="2">
    <location>
        <begin position="1"/>
        <end position="71"/>
    </location>
</feature>
<feature type="region of interest" description="Disordered" evidence="2">
    <location>
        <begin position="94"/>
        <end position="155"/>
    </location>
</feature>
<feature type="compositionally biased region" description="Basic and acidic residues" evidence="2">
    <location>
        <begin position="39"/>
        <end position="54"/>
    </location>
</feature>
<dbReference type="RefSeq" id="XP_026192251.1">
    <property type="nucleotide sequence ID" value="XM_026336466.1"/>
</dbReference>
<feature type="region of interest" description="Disordered" evidence="2">
    <location>
        <begin position="1285"/>
        <end position="1354"/>
    </location>
</feature>
<keyword evidence="4" id="KW-1185">Reference proteome</keyword>
<feature type="compositionally biased region" description="Polar residues" evidence="2">
    <location>
        <begin position="133"/>
        <end position="150"/>
    </location>
</feature>
<gene>
    <name evidence="5" type="primary">LOC34619167</name>
</gene>
<evidence type="ECO:0000313" key="5">
    <source>
        <dbReference type="RefSeq" id="XP_026192251.1"/>
    </source>
</evidence>
<reference evidence="5" key="1">
    <citation type="submission" date="2025-08" db="UniProtKB">
        <authorList>
            <consortium name="RefSeq"/>
        </authorList>
    </citation>
    <scope>IDENTIFICATION</scope>
</reference>
<evidence type="ECO:0000313" key="4">
    <source>
        <dbReference type="Proteomes" id="UP000515125"/>
    </source>
</evidence>
<feature type="region of interest" description="Disordered" evidence="2">
    <location>
        <begin position="1431"/>
        <end position="1469"/>
    </location>
</feature>
<feature type="compositionally biased region" description="Basic and acidic residues" evidence="2">
    <location>
        <begin position="1005"/>
        <end position="1015"/>
    </location>
</feature>
<protein>
    <submittedName>
        <fullName evidence="5">Uncharacterized protein LOC34619167</fullName>
    </submittedName>
</protein>
<dbReference type="Gene3D" id="2.60.120.10">
    <property type="entry name" value="Jelly Rolls"/>
    <property type="match status" value="1"/>
</dbReference>
<feature type="coiled-coil region" evidence="1">
    <location>
        <begin position="766"/>
        <end position="820"/>
    </location>
</feature>
<name>A0A6P6RWI2_9EIME</name>
<feature type="region of interest" description="Disordered" evidence="2">
    <location>
        <begin position="926"/>
        <end position="1071"/>
    </location>
</feature>
<sequence length="1762" mass="194340">METPKEQEAQSVQNVPDVEKKGSRGMMSWLRQSSIRRFRSTDTSRTPRDHKADDTVDAGETEDGVKPAPIRDTTNVTSLAAMFMSVQEPVKRELATKDRTSYQHPGAVLRTRTAQELSFPISGAESPTEPRRISSNRSVSSDPGEQSDSNGLPDESLRIHTSAEATAEVGAVKIQPRTQRSAKKPTWKTRFADFMLESMFSSAMAASVASSSSVAPGTPSARLVRPPPPDFSAELWLSNFEAGHGSCSSLMGGCSAATAKAAGCLSELETEIRRLLESNEVTAEQQPHIEDGQEKRFAIDAVAGGAGNVGQKHFLAQTRRDMDKADESTVRQMKLQGEQLILVELLQTITLVKRLLEGIKYKTKLDSAIQHDLRGEEEQLKVWQRQYGALQENKGLLENLYKRVCTSRNGVLRTYHDECIRLNQSVQLLTDRIANTISETFAEFEEPPALDTLYGRPAICESKKSVEHGFQLRSNCNSHWRPSQRLGLGHLPPFISRLRLYAFNSPAFTQPLDEEKEHRNRCTDSKTLQQCSVVGACGTANRLHTLFPPLSLEQALPRHFCVKSVPPGLALMSSEAEIERYEALLWAGGGEKNSAPPEGGWGSFRVFEQWLVDSMKWQWRDALMYSKLHERHQSIRQMIAAKKVDIDAAVRLRLTQLWWGRLVEMQGFHSVQAEQSFRRDLRETFFRVEEGNNTAAIGQGEGECGAGEGNLPCRLLTTGTETEHALMWAEDMRASLLRIMVNPAYVTFVEAYKVFRLEPSTTAAHLKLLNGQIERANALLRRYADTAQDAEGYQVLEKECSQLEVALALLQEEARSLEGKISFRQAQLGSKRHDLTQAIEKLGTAFDVDNKKLASIEAQWDSAVKTEELIQDILPSAEKICSSKERLGEERMSLEAERAQLQAEWQRLKEAQREFEEAKNLSKIASTLKQGGKPKTDLVSPSASLEAGATEGAPQPSSAETLNPHADRLLSDTPSKSFVGRIFGTSSRPSSPRESKATRTVTVSDVERADQREPGQRLSGASFPDFTGSKEQRLPLRHSQPAPLQQPSGEGPRSPSSEQEEAETARNEVPTLMYTVSPVFVKTPKHEQGQTSSPRAVAARAVSAPKQKQHEHQLEEAADVTAKLAGAGESEQQKKRKPKDTVAPVVRKGRRKKKSVYSKLRSALSLSQLSHRSEKRNEAMDTITSAAEKPESSERPQTSQPAVASKDAVSSFAQEGNKQIWADGRSQSSVLASIPNIFDSIDEEGAGNPAFPSSTVSVTSVVPYRSDGSHISPREDLRSRVTANVNPAQSSRSITYMMQDQSTSRQSLVESEDSLPPSLKDEDHRTGEHSRLLRSDSSSAKALSSHKQSNDYLPHFGSRELNVVDPADTAAREIASSKNLGHPSQHEDTRSHEIGAPEAKVAPLIPFPSMSAGSPAEFPWESKDIGEEVFDEPPTKTSAPHASDIQAPCDSKRRRSDISGLAPAQNTSWMRGTRSSRALAFDRSTAGYTTSLPSRYVDEDDRIELFLSNGQADLTTAVMSSCIFSLLDAEERQHCVHLMTNSFVQIPKGCRLIQRGDKIDTLYFLVSGSLGMTEPNGNTTDTVTATALISSGSNARRRSSYDVEVPLERFPIELGPGAFVTPRAFVREEQTNHSLVALRPCTLQKLSYHSFQQVISGFARALRFVDRRGNPDVVDEFGPGDNINALALLHDAPSDVTIAAAAPDGCVIAILERRELQECLGDAETILNRRFGNTEEGQRGKSMGLSQLKKQLSNLWSRRGSN</sequence>
<accession>A0A6P6RWI2</accession>
<feature type="compositionally biased region" description="Basic and acidic residues" evidence="2">
    <location>
        <begin position="1319"/>
        <end position="1334"/>
    </location>
</feature>
<keyword evidence="1" id="KW-0175">Coiled coil</keyword>
<feature type="region of interest" description="Disordered" evidence="2">
    <location>
        <begin position="1084"/>
        <end position="1159"/>
    </location>
</feature>